<evidence type="ECO:0000313" key="4">
    <source>
        <dbReference type="Proteomes" id="UP000094444"/>
    </source>
</evidence>
<proteinExistence type="predicted"/>
<accession>A0A2P5HN66</accession>
<gene>
    <name evidence="3" type="ORF">DHEL01_v209915</name>
</gene>
<dbReference type="InterPro" id="IPR010730">
    <property type="entry name" value="HET"/>
</dbReference>
<evidence type="ECO:0000256" key="1">
    <source>
        <dbReference type="SAM" id="MobiDB-lite"/>
    </source>
</evidence>
<keyword evidence="4" id="KW-1185">Reference proteome</keyword>
<protein>
    <recommendedName>
        <fullName evidence="2">Heterokaryon incompatibility domain-containing protein</fullName>
    </recommendedName>
</protein>
<dbReference type="EMBL" id="MAVT02001196">
    <property type="protein sequence ID" value="POS71690.1"/>
    <property type="molecule type" value="Genomic_DNA"/>
</dbReference>
<dbReference type="Pfam" id="PF06985">
    <property type="entry name" value="HET"/>
    <property type="match status" value="1"/>
</dbReference>
<sequence>MAPSSTDQPPAALRRLQPRPRVKGISTLGGDTINRLTDKIVRPPALRKDSQFRRSRRPEEPFAYESLESQPLIRLLRLDKRSVTDRRPLGYILTTVRLSEAPVFYALSYCWGSATRDKDIVCNGKLLNVTAHLKRGIHELQAIPMLASSWVWIDQISINQDDLDERAQQVGLMRAIYYKAIRTVVWLGPSDGPCEGGYALSEKLSELCQREEYSFCNLGWKWRHPKRKLNADLDDCLRLGLPRLNSRPWLELYNMLKKPWFNRIWVIQEVELSRESPKLVYGGKARDFFPLVKAGHWIGGSKILHRGPEPERLAPAPLTSFCLEDIFLILNSHQYWSLESLILYTLDHEATDPRDHIFALLGLSPFWPTSLEPDYKCPPWKIFQRVTIWLIEYSGYLRPLLLVGSTDGTKDDAHPSWVPDYGSKPSMPCPTGLWCKPRHDVQVTLPWWRASGSLRAKIPEDQESRTLSLDGFEVDQILWTYDGGVTEDKGDSILFRWFEAAAGAVLWSYDSFHRDVDYDSLLTSLFKAFVRIIFAVYYEDGISPPKLADVLEYMDIQQAAENPREGYYRTMRTRIVSSVLRDSAPPANSCEVSQLIEYFNTRYWNIFLTQRGDLGIARRAGRVGDTVAVLRGGAMPFILRPVGEEFEFLCACVVLKWMDGLAVDMWKQDQLNQSTFILI</sequence>
<dbReference type="InterPro" id="IPR052895">
    <property type="entry name" value="HetReg/Transcr_Mod"/>
</dbReference>
<dbReference type="PANTHER" id="PTHR24148">
    <property type="entry name" value="ANKYRIN REPEAT DOMAIN-CONTAINING PROTEIN 39 HOMOLOG-RELATED"/>
    <property type="match status" value="1"/>
</dbReference>
<evidence type="ECO:0000259" key="2">
    <source>
        <dbReference type="Pfam" id="PF06985"/>
    </source>
</evidence>
<dbReference type="OrthoDB" id="2288928at2759"/>
<dbReference type="InParanoid" id="A0A2P5HN66"/>
<dbReference type="PANTHER" id="PTHR24148:SF64">
    <property type="entry name" value="HETEROKARYON INCOMPATIBILITY DOMAIN-CONTAINING PROTEIN"/>
    <property type="match status" value="1"/>
</dbReference>
<name>A0A2P5HN66_DIAHE</name>
<feature type="region of interest" description="Disordered" evidence="1">
    <location>
        <begin position="1"/>
        <end position="20"/>
    </location>
</feature>
<reference evidence="3" key="1">
    <citation type="submission" date="2017-09" db="EMBL/GenBank/DDBJ databases">
        <title>Polyketide synthases of a Diaporthe helianthi virulent isolate.</title>
        <authorList>
            <person name="Baroncelli R."/>
        </authorList>
    </citation>
    <scope>NUCLEOTIDE SEQUENCE [LARGE SCALE GENOMIC DNA]</scope>
    <source>
        <strain evidence="3">7/96</strain>
    </source>
</reference>
<comment type="caution">
    <text evidence="3">The sequence shown here is derived from an EMBL/GenBank/DDBJ whole genome shotgun (WGS) entry which is preliminary data.</text>
</comment>
<dbReference type="AlphaFoldDB" id="A0A2P5HN66"/>
<evidence type="ECO:0000313" key="3">
    <source>
        <dbReference type="EMBL" id="POS71690.1"/>
    </source>
</evidence>
<organism evidence="3 4">
    <name type="scientific">Diaporthe helianthi</name>
    <dbReference type="NCBI Taxonomy" id="158607"/>
    <lineage>
        <taxon>Eukaryota</taxon>
        <taxon>Fungi</taxon>
        <taxon>Dikarya</taxon>
        <taxon>Ascomycota</taxon>
        <taxon>Pezizomycotina</taxon>
        <taxon>Sordariomycetes</taxon>
        <taxon>Sordariomycetidae</taxon>
        <taxon>Diaporthales</taxon>
        <taxon>Diaporthaceae</taxon>
        <taxon>Diaporthe</taxon>
    </lineage>
</organism>
<feature type="domain" description="Heterokaryon incompatibility" evidence="2">
    <location>
        <begin position="104"/>
        <end position="269"/>
    </location>
</feature>
<dbReference type="STRING" id="158607.A0A2P5HN66"/>
<dbReference type="Proteomes" id="UP000094444">
    <property type="component" value="Unassembled WGS sequence"/>
</dbReference>